<sequence>MADYQMESLVWEINHAAAKLVKELCVAQTAKNPARPRFCAGVLGPTNRTASISPDVNDPGYRNVSFDELVTSYTEAIDGLVAGGADFLLVETIFDTLNAKAAVFAIHQYFDDHPDIARLPIMVSGTITDQSGRTLTGQTTEAFYNSLSHADAMSFGLNCALGPDLLRPYVEEMSRVSATYVSCANGPNPGLINIVGGCCGTTPDHIAAIARAVDGIAPRALPQIEAKCRLSGLEPFNIGDKDLFVNVGERTNVTGSRAFAKLILNGDYATALDVARQQVENGAQIIDINMDEGMLDALAAMDRFLKLIAAEPDIARVPIMIDSSKWEVIEAGLKCIQGKG</sequence>
<evidence type="ECO:0000256" key="15">
    <source>
        <dbReference type="ARBA" id="ARBA00030163"/>
    </source>
</evidence>
<dbReference type="SUPFAM" id="SSF82282">
    <property type="entry name" value="Homocysteine S-methyltransferase"/>
    <property type="match status" value="1"/>
</dbReference>
<keyword evidence="8" id="KW-0846">Cobalamin</keyword>
<dbReference type="GO" id="GO:0031419">
    <property type="term" value="F:cobalamin binding"/>
    <property type="evidence" value="ECO:0007669"/>
    <property type="project" value="UniProtKB-KW"/>
</dbReference>
<protein>
    <recommendedName>
        <fullName evidence="5">methionine synthase</fullName>
        <ecNumber evidence="5">2.1.1.13</ecNumber>
    </recommendedName>
    <alternativeName>
        <fullName evidence="16">5-methyltetrahydrofolate--homocysteine methyltransferase</fullName>
    </alternativeName>
    <alternativeName>
        <fullName evidence="15">Vitamin-B12 dependent methionine synthase</fullName>
    </alternativeName>
</protein>
<dbReference type="GO" id="GO:0008705">
    <property type="term" value="F:methionine synthase activity"/>
    <property type="evidence" value="ECO:0007669"/>
    <property type="project" value="UniProtKB-EC"/>
</dbReference>
<feature type="domain" description="Pterin-binding" evidence="19">
    <location>
        <begin position="244"/>
        <end position="340"/>
    </location>
</feature>
<accession>A0A8W7Q2F2</accession>
<keyword evidence="7" id="KW-0028">Amino-acid biosynthesis</keyword>
<evidence type="ECO:0000256" key="17">
    <source>
        <dbReference type="PROSITE-ProRule" id="PRU00333"/>
    </source>
</evidence>
<keyword evidence="14" id="KW-0170">Cobalt</keyword>
<dbReference type="InterPro" id="IPR011005">
    <property type="entry name" value="Dihydropteroate_synth-like_sf"/>
</dbReference>
<evidence type="ECO:0000259" key="19">
    <source>
        <dbReference type="PROSITE" id="PS50972"/>
    </source>
</evidence>
<dbReference type="GO" id="GO:0005829">
    <property type="term" value="C:cytosol"/>
    <property type="evidence" value="ECO:0007669"/>
    <property type="project" value="TreeGrafter"/>
</dbReference>
<dbReference type="AlphaFoldDB" id="A0A8W7Q2F2"/>
<dbReference type="FunFam" id="3.20.20.330:FF:000001">
    <property type="entry name" value="Methionine synthase"/>
    <property type="match status" value="1"/>
</dbReference>
<keyword evidence="10" id="KW-0949">S-adenosyl-L-methionine</keyword>
<comment type="cofactor">
    <cofactor evidence="1 17">
        <name>Zn(2+)</name>
        <dbReference type="ChEBI" id="CHEBI:29105"/>
    </cofactor>
</comment>
<evidence type="ECO:0000256" key="4">
    <source>
        <dbReference type="ARBA" id="ARBA00010398"/>
    </source>
</evidence>
<dbReference type="GO" id="GO:0046653">
    <property type="term" value="P:tetrahydrofolate metabolic process"/>
    <property type="evidence" value="ECO:0007669"/>
    <property type="project" value="TreeGrafter"/>
</dbReference>
<evidence type="ECO:0000259" key="18">
    <source>
        <dbReference type="PROSITE" id="PS50970"/>
    </source>
</evidence>
<dbReference type="PANTHER" id="PTHR45833:SF1">
    <property type="entry name" value="METHIONINE SYNTHASE"/>
    <property type="match status" value="1"/>
</dbReference>
<dbReference type="PANTHER" id="PTHR45833">
    <property type="entry name" value="METHIONINE SYNTHASE"/>
    <property type="match status" value="1"/>
</dbReference>
<dbReference type="InterPro" id="IPR000489">
    <property type="entry name" value="Pterin-binding_dom"/>
</dbReference>
<feature type="domain" description="Hcy-binding" evidence="18">
    <location>
        <begin position="1"/>
        <end position="213"/>
    </location>
</feature>
<comment type="pathway">
    <text evidence="3">Amino-acid biosynthesis; L-methionine biosynthesis via de novo pathway; L-methionine from L-homocysteine (MetH route): step 1/1.</text>
</comment>
<dbReference type="Gene3D" id="3.20.20.330">
    <property type="entry name" value="Homocysteine-binding-like domain"/>
    <property type="match status" value="1"/>
</dbReference>
<evidence type="ECO:0000256" key="14">
    <source>
        <dbReference type="ARBA" id="ARBA00023285"/>
    </source>
</evidence>
<evidence type="ECO:0000256" key="13">
    <source>
        <dbReference type="ARBA" id="ARBA00023167"/>
    </source>
</evidence>
<organism evidence="20">
    <name type="scientific">Anopheles coluzzii</name>
    <name type="common">African malaria mosquito</name>
    <dbReference type="NCBI Taxonomy" id="1518534"/>
    <lineage>
        <taxon>Eukaryota</taxon>
        <taxon>Metazoa</taxon>
        <taxon>Ecdysozoa</taxon>
        <taxon>Arthropoda</taxon>
        <taxon>Hexapoda</taxon>
        <taxon>Insecta</taxon>
        <taxon>Pterygota</taxon>
        <taxon>Neoptera</taxon>
        <taxon>Endopterygota</taxon>
        <taxon>Diptera</taxon>
        <taxon>Nematocera</taxon>
        <taxon>Culicoidea</taxon>
        <taxon>Culicidae</taxon>
        <taxon>Anophelinae</taxon>
        <taxon>Anopheles</taxon>
    </lineage>
</organism>
<dbReference type="PROSITE" id="PS50972">
    <property type="entry name" value="PTERIN_BINDING"/>
    <property type="match status" value="1"/>
</dbReference>
<dbReference type="EC" id="2.1.1.13" evidence="5"/>
<keyword evidence="11 17" id="KW-0479">Metal-binding</keyword>
<dbReference type="Pfam" id="PF00809">
    <property type="entry name" value="Pterin_bind"/>
    <property type="match status" value="1"/>
</dbReference>
<dbReference type="EnsemblMetazoa" id="ACOM041636-RA">
    <property type="protein sequence ID" value="ACOM041636-PA.1"/>
    <property type="gene ID" value="ACOM041636"/>
</dbReference>
<dbReference type="InterPro" id="IPR036589">
    <property type="entry name" value="HCY_dom_sf"/>
</dbReference>
<feature type="binding site" evidence="17">
    <location>
        <position position="198"/>
    </location>
    <ligand>
        <name>Zn(2+)</name>
        <dbReference type="ChEBI" id="CHEBI:29105"/>
    </ligand>
</feature>
<feature type="binding site" evidence="17">
    <location>
        <position position="159"/>
    </location>
    <ligand>
        <name>Zn(2+)</name>
        <dbReference type="ChEBI" id="CHEBI:29105"/>
    </ligand>
</feature>
<proteinExistence type="inferred from homology"/>
<evidence type="ECO:0000256" key="5">
    <source>
        <dbReference type="ARBA" id="ARBA00012032"/>
    </source>
</evidence>
<dbReference type="GO" id="GO:0050667">
    <property type="term" value="P:homocysteine metabolic process"/>
    <property type="evidence" value="ECO:0007669"/>
    <property type="project" value="TreeGrafter"/>
</dbReference>
<evidence type="ECO:0000256" key="8">
    <source>
        <dbReference type="ARBA" id="ARBA00022628"/>
    </source>
</evidence>
<dbReference type="Pfam" id="PF02574">
    <property type="entry name" value="S-methyl_trans"/>
    <property type="match status" value="2"/>
</dbReference>
<evidence type="ECO:0000256" key="16">
    <source>
        <dbReference type="ARBA" id="ARBA00031040"/>
    </source>
</evidence>
<evidence type="ECO:0000256" key="11">
    <source>
        <dbReference type="ARBA" id="ARBA00022723"/>
    </source>
</evidence>
<keyword evidence="13" id="KW-0486">Methionine biosynthesis</keyword>
<evidence type="ECO:0000256" key="2">
    <source>
        <dbReference type="ARBA" id="ARBA00001956"/>
    </source>
</evidence>
<keyword evidence="6 17" id="KW-0489">Methyltransferase</keyword>
<evidence type="ECO:0000256" key="3">
    <source>
        <dbReference type="ARBA" id="ARBA00005178"/>
    </source>
</evidence>
<dbReference type="PROSITE" id="PS50970">
    <property type="entry name" value="HCY"/>
    <property type="match status" value="1"/>
</dbReference>
<comment type="cofactor">
    <cofactor evidence="2">
        <name>methylcob(III)alamin</name>
        <dbReference type="ChEBI" id="CHEBI:28115"/>
    </cofactor>
</comment>
<keyword evidence="12 17" id="KW-0862">Zinc</keyword>
<name>A0A8W7Q2F2_ANOCL</name>
<evidence type="ECO:0000256" key="6">
    <source>
        <dbReference type="ARBA" id="ARBA00022603"/>
    </source>
</evidence>
<evidence type="ECO:0000256" key="9">
    <source>
        <dbReference type="ARBA" id="ARBA00022679"/>
    </source>
</evidence>
<dbReference type="Proteomes" id="UP000075882">
    <property type="component" value="Unassembled WGS sequence"/>
</dbReference>
<evidence type="ECO:0000313" key="20">
    <source>
        <dbReference type="EnsemblMetazoa" id="ACOM041636-PA.1"/>
    </source>
</evidence>
<feature type="binding site" evidence="17">
    <location>
        <position position="199"/>
    </location>
    <ligand>
        <name>Zn(2+)</name>
        <dbReference type="ChEBI" id="CHEBI:29105"/>
    </ligand>
</feature>
<evidence type="ECO:0000256" key="7">
    <source>
        <dbReference type="ARBA" id="ARBA00022605"/>
    </source>
</evidence>
<dbReference type="GO" id="GO:0032259">
    <property type="term" value="P:methylation"/>
    <property type="evidence" value="ECO:0007669"/>
    <property type="project" value="UniProtKB-KW"/>
</dbReference>
<dbReference type="GO" id="GO:0046872">
    <property type="term" value="F:metal ion binding"/>
    <property type="evidence" value="ECO:0007669"/>
    <property type="project" value="UniProtKB-KW"/>
</dbReference>
<dbReference type="InterPro" id="IPR003726">
    <property type="entry name" value="HCY_dom"/>
</dbReference>
<comment type="similarity">
    <text evidence="4">Belongs to the vitamin-B12 dependent methionine synthase family.</text>
</comment>
<evidence type="ECO:0000256" key="10">
    <source>
        <dbReference type="ARBA" id="ARBA00022691"/>
    </source>
</evidence>
<dbReference type="InterPro" id="IPR050554">
    <property type="entry name" value="Met_Synthase/Corrinoid"/>
</dbReference>
<dbReference type="Gene3D" id="3.20.20.20">
    <property type="entry name" value="Dihydropteroate synthase-like"/>
    <property type="match status" value="1"/>
</dbReference>
<evidence type="ECO:0000256" key="12">
    <source>
        <dbReference type="ARBA" id="ARBA00022833"/>
    </source>
</evidence>
<reference evidence="20" key="1">
    <citation type="submission" date="2022-08" db="UniProtKB">
        <authorList>
            <consortium name="EnsemblMetazoa"/>
        </authorList>
    </citation>
    <scope>IDENTIFICATION</scope>
</reference>
<evidence type="ECO:0000256" key="1">
    <source>
        <dbReference type="ARBA" id="ARBA00001947"/>
    </source>
</evidence>
<keyword evidence="9 17" id="KW-0808">Transferase</keyword>